<feature type="compositionally biased region" description="Polar residues" evidence="1">
    <location>
        <begin position="21"/>
        <end position="41"/>
    </location>
</feature>
<evidence type="ECO:0000256" key="1">
    <source>
        <dbReference type="SAM" id="MobiDB-lite"/>
    </source>
</evidence>
<dbReference type="OrthoDB" id="2804192at2759"/>
<reference evidence="2" key="1">
    <citation type="submission" date="2019-01" db="EMBL/GenBank/DDBJ databases">
        <title>Draft genome sequences of three monokaryotic isolates of the white-rot basidiomycete fungus Dichomitus squalens.</title>
        <authorList>
            <consortium name="DOE Joint Genome Institute"/>
            <person name="Lopez S.C."/>
            <person name="Andreopoulos B."/>
            <person name="Pangilinan J."/>
            <person name="Lipzen A."/>
            <person name="Riley R."/>
            <person name="Ahrendt S."/>
            <person name="Ng V."/>
            <person name="Barry K."/>
            <person name="Daum C."/>
            <person name="Grigoriev I.V."/>
            <person name="Hilden K.S."/>
            <person name="Makela M.R."/>
            <person name="de Vries R.P."/>
        </authorList>
    </citation>
    <scope>NUCLEOTIDE SEQUENCE [LARGE SCALE GENOMIC DNA]</scope>
    <source>
        <strain evidence="2">OM18370.1</strain>
    </source>
</reference>
<dbReference type="AlphaFoldDB" id="A0A4Q9MWW7"/>
<protein>
    <submittedName>
        <fullName evidence="2">Uncharacterized protein</fullName>
    </submittedName>
</protein>
<evidence type="ECO:0000313" key="2">
    <source>
        <dbReference type="EMBL" id="TBU32584.1"/>
    </source>
</evidence>
<dbReference type="Proteomes" id="UP000292957">
    <property type="component" value="Unassembled WGS sequence"/>
</dbReference>
<name>A0A4Q9MWW7_9APHY</name>
<sequence length="219" mass="24025">MHSRARRQSHSSGVPRPTSQPPRKQQQQGWSTSYQAGSSGSDSEDLTSADETDVGHTQSQDPRGRQPTQRQIGSQSRRDSNGNNAFLTRQGSGQSLSSNSRRSSPSRIYERRTFTRSRSPAIRPPPDGAANGATRPASPSLFSRNRHNPVVAIRSLLPSTTCFHVRLPGTTVKVAFDTRQSFENTLLLCSVGYSSVKIQAFAKEHFDPDMWISIGSVSV</sequence>
<organism evidence="2">
    <name type="scientific">Dichomitus squalens</name>
    <dbReference type="NCBI Taxonomy" id="114155"/>
    <lineage>
        <taxon>Eukaryota</taxon>
        <taxon>Fungi</taxon>
        <taxon>Dikarya</taxon>
        <taxon>Basidiomycota</taxon>
        <taxon>Agaricomycotina</taxon>
        <taxon>Agaricomycetes</taxon>
        <taxon>Polyporales</taxon>
        <taxon>Polyporaceae</taxon>
        <taxon>Dichomitus</taxon>
    </lineage>
</organism>
<proteinExistence type="predicted"/>
<feature type="compositionally biased region" description="Acidic residues" evidence="1">
    <location>
        <begin position="42"/>
        <end position="52"/>
    </location>
</feature>
<accession>A0A4Q9MWW7</accession>
<feature type="region of interest" description="Disordered" evidence="1">
    <location>
        <begin position="1"/>
        <end position="143"/>
    </location>
</feature>
<gene>
    <name evidence="2" type="ORF">BD311DRAFT_545420</name>
</gene>
<feature type="compositionally biased region" description="Polar residues" evidence="1">
    <location>
        <begin position="55"/>
        <end position="87"/>
    </location>
</feature>
<feature type="compositionally biased region" description="Low complexity" evidence="1">
    <location>
        <begin position="89"/>
        <end position="107"/>
    </location>
</feature>
<dbReference type="EMBL" id="ML143394">
    <property type="protein sequence ID" value="TBU32584.1"/>
    <property type="molecule type" value="Genomic_DNA"/>
</dbReference>